<feature type="compositionally biased region" description="Basic and acidic residues" evidence="13">
    <location>
        <begin position="151"/>
        <end position="167"/>
    </location>
</feature>
<evidence type="ECO:0000259" key="14">
    <source>
        <dbReference type="PROSITE" id="PS51192"/>
    </source>
</evidence>
<dbReference type="InterPro" id="IPR000629">
    <property type="entry name" value="RNA-helicase_DEAD-box_CS"/>
</dbReference>
<accession>A0A6A5BSF0</accession>
<dbReference type="PROSITE" id="PS51195">
    <property type="entry name" value="Q_MOTIF"/>
    <property type="match status" value="1"/>
</dbReference>
<evidence type="ECO:0000256" key="5">
    <source>
        <dbReference type="ARBA" id="ARBA00022840"/>
    </source>
</evidence>
<keyword evidence="6" id="KW-0648">Protein biosynthesis</keyword>
<evidence type="ECO:0000256" key="1">
    <source>
        <dbReference type="ARBA" id="ARBA00022540"/>
    </source>
</evidence>
<dbReference type="GO" id="GO:0003676">
    <property type="term" value="F:nucleic acid binding"/>
    <property type="evidence" value="ECO:0007669"/>
    <property type="project" value="InterPro"/>
</dbReference>
<dbReference type="VEuPathDB" id="AmoebaDB:NF0111480"/>
<comment type="similarity">
    <text evidence="7">Belongs to the DEAD box helicase family. eIF4A subfamily.</text>
</comment>
<dbReference type="InterPro" id="IPR050079">
    <property type="entry name" value="DEAD_box_RNA_helicase"/>
</dbReference>
<feature type="region of interest" description="Disordered" evidence="13">
    <location>
        <begin position="761"/>
        <end position="789"/>
    </location>
</feature>
<dbReference type="VEuPathDB" id="AmoebaDB:FDP41_002611"/>
<evidence type="ECO:0000256" key="13">
    <source>
        <dbReference type="SAM" id="MobiDB-lite"/>
    </source>
</evidence>
<dbReference type="OMA" id="GEIQSFY"/>
<dbReference type="InterPro" id="IPR027417">
    <property type="entry name" value="P-loop_NTPase"/>
</dbReference>
<keyword evidence="1" id="KW-0396">Initiation factor</keyword>
<dbReference type="CDD" id="cd18787">
    <property type="entry name" value="SF2_C_DEAD"/>
    <property type="match status" value="1"/>
</dbReference>
<feature type="compositionally biased region" description="Acidic residues" evidence="13">
    <location>
        <begin position="198"/>
        <end position="248"/>
    </location>
</feature>
<dbReference type="PROSITE" id="PS51194">
    <property type="entry name" value="HELICASE_CTER"/>
    <property type="match status" value="1"/>
</dbReference>
<feature type="domain" description="DEAD-box RNA helicase Q" evidence="16">
    <location>
        <begin position="305"/>
        <end position="333"/>
    </location>
</feature>
<evidence type="ECO:0000313" key="17">
    <source>
        <dbReference type="EMBL" id="KAF0978096.1"/>
    </source>
</evidence>
<dbReference type="GO" id="GO:0005829">
    <property type="term" value="C:cytosol"/>
    <property type="evidence" value="ECO:0007669"/>
    <property type="project" value="TreeGrafter"/>
</dbReference>
<evidence type="ECO:0000256" key="11">
    <source>
        <dbReference type="ARBA" id="ARBA00030297"/>
    </source>
</evidence>
<reference evidence="17 18" key="1">
    <citation type="journal article" date="2019" name="Sci. Rep.">
        <title>Nanopore sequencing improves the draft genome of the human pathogenic amoeba Naegleria fowleri.</title>
        <authorList>
            <person name="Liechti N."/>
            <person name="Schurch N."/>
            <person name="Bruggmann R."/>
            <person name="Wittwer M."/>
        </authorList>
    </citation>
    <scope>NUCLEOTIDE SEQUENCE [LARGE SCALE GENOMIC DNA]</scope>
    <source>
        <strain evidence="17 18">ATCC 30894</strain>
    </source>
</reference>
<dbReference type="Gene3D" id="3.40.50.300">
    <property type="entry name" value="P-loop containing nucleotide triphosphate hydrolases"/>
    <property type="match status" value="2"/>
</dbReference>
<feature type="compositionally biased region" description="Basic and acidic residues" evidence="13">
    <location>
        <begin position="892"/>
        <end position="906"/>
    </location>
</feature>
<evidence type="ECO:0000256" key="2">
    <source>
        <dbReference type="ARBA" id="ARBA00022741"/>
    </source>
</evidence>
<dbReference type="SMART" id="SM00487">
    <property type="entry name" value="DEXDc"/>
    <property type="match status" value="1"/>
</dbReference>
<feature type="domain" description="Helicase C-terminal" evidence="15">
    <location>
        <begin position="522"/>
        <end position="696"/>
    </location>
</feature>
<feature type="compositionally biased region" description="Acidic residues" evidence="13">
    <location>
        <begin position="26"/>
        <end position="46"/>
    </location>
</feature>
<comment type="subunit">
    <text evidence="10">eIF4F is a multi-subunit complex, the composition of which varies with external and internal environmental conditions. It is composed of at least EIF4A, EIF4E and EIF4G.</text>
</comment>
<feature type="region of interest" description="Disordered" evidence="13">
    <location>
        <begin position="101"/>
        <end position="289"/>
    </location>
</feature>
<feature type="compositionally biased region" description="Basic residues" evidence="13">
    <location>
        <begin position="868"/>
        <end position="883"/>
    </location>
</feature>
<dbReference type="Proteomes" id="UP000444721">
    <property type="component" value="Unassembled WGS sequence"/>
</dbReference>
<dbReference type="GO" id="GO:0003724">
    <property type="term" value="F:RNA helicase activity"/>
    <property type="evidence" value="ECO:0007669"/>
    <property type="project" value="InterPro"/>
</dbReference>
<organism evidence="17 18">
    <name type="scientific">Naegleria fowleri</name>
    <name type="common">Brain eating amoeba</name>
    <dbReference type="NCBI Taxonomy" id="5763"/>
    <lineage>
        <taxon>Eukaryota</taxon>
        <taxon>Discoba</taxon>
        <taxon>Heterolobosea</taxon>
        <taxon>Tetramitia</taxon>
        <taxon>Eutetramitia</taxon>
        <taxon>Vahlkampfiidae</taxon>
        <taxon>Naegleria</taxon>
    </lineage>
</organism>
<feature type="region of interest" description="Disordered" evidence="13">
    <location>
        <begin position="850"/>
        <end position="926"/>
    </location>
</feature>
<dbReference type="PANTHER" id="PTHR47959:SF14">
    <property type="entry name" value="DEAD-BOX ATP-DEPENDENT RNA HELICASE 28"/>
    <property type="match status" value="1"/>
</dbReference>
<dbReference type="SMART" id="SM00490">
    <property type="entry name" value="HELICc"/>
    <property type="match status" value="1"/>
</dbReference>
<evidence type="ECO:0000256" key="7">
    <source>
        <dbReference type="ARBA" id="ARBA00024352"/>
    </source>
</evidence>
<dbReference type="GeneID" id="68109829"/>
<dbReference type="InterPro" id="IPR014014">
    <property type="entry name" value="RNA_helicase_DEAD_Q_motif"/>
</dbReference>
<dbReference type="RefSeq" id="XP_044562809.1">
    <property type="nucleotide sequence ID" value="XM_044705825.1"/>
</dbReference>
<dbReference type="VEuPathDB" id="AmoebaDB:NfTy_057880"/>
<dbReference type="SUPFAM" id="SSF52540">
    <property type="entry name" value="P-loop containing nucleoside triphosphate hydrolases"/>
    <property type="match status" value="2"/>
</dbReference>
<feature type="compositionally biased region" description="Low complexity" evidence="13">
    <location>
        <begin position="55"/>
        <end position="70"/>
    </location>
</feature>
<dbReference type="InterPro" id="IPR014001">
    <property type="entry name" value="Helicase_ATP-bd"/>
</dbReference>
<keyword evidence="18" id="KW-1185">Reference proteome</keyword>
<evidence type="ECO:0000256" key="4">
    <source>
        <dbReference type="ARBA" id="ARBA00022806"/>
    </source>
</evidence>
<keyword evidence="5" id="KW-0067">ATP-binding</keyword>
<dbReference type="GO" id="GO:0016787">
    <property type="term" value="F:hydrolase activity"/>
    <property type="evidence" value="ECO:0007669"/>
    <property type="project" value="UniProtKB-KW"/>
</dbReference>
<dbReference type="GO" id="GO:0003743">
    <property type="term" value="F:translation initiation factor activity"/>
    <property type="evidence" value="ECO:0007669"/>
    <property type="project" value="UniProtKB-KW"/>
</dbReference>
<evidence type="ECO:0000259" key="15">
    <source>
        <dbReference type="PROSITE" id="PS51194"/>
    </source>
</evidence>
<dbReference type="GO" id="GO:0005524">
    <property type="term" value="F:ATP binding"/>
    <property type="evidence" value="ECO:0007669"/>
    <property type="project" value="UniProtKB-KW"/>
</dbReference>
<dbReference type="PANTHER" id="PTHR47959">
    <property type="entry name" value="ATP-DEPENDENT RNA HELICASE RHLE-RELATED"/>
    <property type="match status" value="1"/>
</dbReference>
<feature type="compositionally biased region" description="Acidic residues" evidence="13">
    <location>
        <begin position="138"/>
        <end position="150"/>
    </location>
</feature>
<proteinExistence type="inferred from homology"/>
<feature type="short sequence motif" description="Q motif" evidence="12">
    <location>
        <begin position="305"/>
        <end position="333"/>
    </location>
</feature>
<feature type="compositionally biased region" description="Basic and acidic residues" evidence="13">
    <location>
        <begin position="850"/>
        <end position="867"/>
    </location>
</feature>
<dbReference type="CDD" id="cd17947">
    <property type="entry name" value="DEADc_DDX27"/>
    <property type="match status" value="1"/>
</dbReference>
<evidence type="ECO:0000256" key="12">
    <source>
        <dbReference type="PROSITE-ProRule" id="PRU00552"/>
    </source>
</evidence>
<sequence length="926" mass="106554">MSHKRKRFQQLVEDDLIEGKPIYSSGDEEPSEEDEMDFFNDIPQEYDSDREYKSKNASSSSSRLLNTTSNVDDDVDFDMADSMKTTTSKFDFKGSDIGKLVRKKAHENPKIHKLIQSASMFNDEGDDEENGAARQSSDDDDHDGEDDDEISDYRKDNEILLRAMRNDSDDEDELENDGKENGEKISAFDLPPEVFGEGNDDDDEDDNLGDDEEDEEDDDNDEDNENYDDNDEDDDMEEEPHDEQDEEEEKNRQDIIKTLGKAKTAKDHSSSSENTSKTEMNDEKDEEKYDKSFFSEIPADIEASKSFNDMNLSRPILKAIYEMNYEHPTPIQSRCIPLLLKGRDVCASAVTGSGKTAAFILPTLERLLYRDRSRKETLVLALLPTRELAAQCYEVCSKFAQYTDIRCCIITGGNLKINKQIQVLQTKPEIIIATPGRVVDHLLNTPNFGLDEVEVLILDEADRLLELGFEPQIKTILDHLPTARQTMLFSATMTDDVEQLVKLSLKNPIRVACDPRTGVAGELTQEFIKIPDDQDMMTKQAILLSLCTKSFTSEVIVFCNTKSMVRKLKMLLFLKGLKVSELSSSLTQAVRLKELYKFASHETDFLVCTDVASRGLDIKGVKTVINFDMPLNLKTYIHRVGRTARAGASGTAVSMCSENSLAILRKIVRHAKKKGQTVQQRVIPPESIEFWSQKIEEMKPQLKELEQQLRLEDEMQQAEMLTTKNENIEEFKEDIMSRPRKEWIMSKSQHKELNERAKAQMIEEDEDTKPSHKKRKLDPEEYSDEENMLKKPVRVDYKDFLEKKPVDKKTKQRQAFKREMKEAGIKNWDKFVRRHVKQDKLINRMKRNNIESDLVKKHNKEKALQQKEKKKAKKEFKEKKKALAMKMSSQQRVDKKTANRSSTEKKKTTKKPSHGGFKSSKKYKRR</sequence>
<gene>
    <name evidence="17" type="ORF">FDP41_002611</name>
</gene>
<evidence type="ECO:0000256" key="8">
    <source>
        <dbReference type="ARBA" id="ARBA00024417"/>
    </source>
</evidence>
<comment type="function">
    <text evidence="9">ATP-dependent RNA helicase which is a subunit of the eIF4F complex involved in cap recognition and is required for mRNA binding to ribosome. In the current model of translation initiation, eIF4A unwinds RNA secondary structures in the 5'-UTR of mRNAs which is necessary to allow efficient binding of the small ribosomal subunit, and subsequent scanning for the initiator codon.</text>
</comment>
<keyword evidence="3" id="KW-0378">Hydrolase</keyword>
<dbReference type="PROSITE" id="PS51192">
    <property type="entry name" value="HELICASE_ATP_BIND_1"/>
    <property type="match status" value="1"/>
</dbReference>
<keyword evidence="2" id="KW-0547">Nucleotide-binding</keyword>
<evidence type="ECO:0000313" key="18">
    <source>
        <dbReference type="Proteomes" id="UP000444721"/>
    </source>
</evidence>
<keyword evidence="4" id="KW-0347">Helicase</keyword>
<feature type="compositionally biased region" description="Basic residues" evidence="13">
    <location>
        <begin position="907"/>
        <end position="926"/>
    </location>
</feature>
<comment type="caution">
    <text evidence="17">The sequence shown here is derived from an EMBL/GenBank/DDBJ whole genome shotgun (WGS) entry which is preliminary data.</text>
</comment>
<dbReference type="InterPro" id="IPR001650">
    <property type="entry name" value="Helicase_C-like"/>
</dbReference>
<dbReference type="OrthoDB" id="10259843at2759"/>
<evidence type="ECO:0000256" key="9">
    <source>
        <dbReference type="ARBA" id="ARBA00024769"/>
    </source>
</evidence>
<evidence type="ECO:0000259" key="16">
    <source>
        <dbReference type="PROSITE" id="PS51195"/>
    </source>
</evidence>
<protein>
    <recommendedName>
        <fullName evidence="8">Probable eukaryotic initiation factor 4A</fullName>
    </recommendedName>
    <alternativeName>
        <fullName evidence="11">ATP-dependent RNA helicase eIF4A</fullName>
    </alternativeName>
</protein>
<dbReference type="InterPro" id="IPR011545">
    <property type="entry name" value="DEAD/DEAH_box_helicase_dom"/>
</dbReference>
<dbReference type="PROSITE" id="PS00039">
    <property type="entry name" value="DEAD_ATP_HELICASE"/>
    <property type="match status" value="1"/>
</dbReference>
<name>A0A6A5BSF0_NAEFO</name>
<feature type="region of interest" description="Disordered" evidence="13">
    <location>
        <begin position="1"/>
        <end position="76"/>
    </location>
</feature>
<dbReference type="Pfam" id="PF00270">
    <property type="entry name" value="DEAD"/>
    <property type="match status" value="1"/>
</dbReference>
<dbReference type="AlphaFoldDB" id="A0A6A5BSF0"/>
<dbReference type="Pfam" id="PF00271">
    <property type="entry name" value="Helicase_C"/>
    <property type="match status" value="1"/>
</dbReference>
<dbReference type="EMBL" id="VFQX01000030">
    <property type="protein sequence ID" value="KAF0978096.1"/>
    <property type="molecule type" value="Genomic_DNA"/>
</dbReference>
<evidence type="ECO:0000256" key="3">
    <source>
        <dbReference type="ARBA" id="ARBA00022801"/>
    </source>
</evidence>
<feature type="domain" description="Helicase ATP-binding" evidence="14">
    <location>
        <begin position="336"/>
        <end position="511"/>
    </location>
</feature>
<evidence type="ECO:0000256" key="10">
    <source>
        <dbReference type="ARBA" id="ARBA00025917"/>
    </source>
</evidence>
<evidence type="ECO:0000256" key="6">
    <source>
        <dbReference type="ARBA" id="ARBA00022917"/>
    </source>
</evidence>